<feature type="region of interest" description="Disordered" evidence="12">
    <location>
        <begin position="218"/>
        <end position="328"/>
    </location>
</feature>
<dbReference type="InterPro" id="IPR020422">
    <property type="entry name" value="TYR_PHOSPHATASE_DUAL_dom"/>
</dbReference>
<evidence type="ECO:0000256" key="1">
    <source>
        <dbReference type="ARBA" id="ARBA00004123"/>
    </source>
</evidence>
<keyword evidence="5" id="KW-0904">Protein phosphatase</keyword>
<accession>A0AAV7LIY2</accession>
<evidence type="ECO:0000256" key="11">
    <source>
        <dbReference type="ARBA" id="ARBA00080235"/>
    </source>
</evidence>
<dbReference type="PROSITE" id="PS50056">
    <property type="entry name" value="TYR_PHOSPHATASE_2"/>
    <property type="match status" value="1"/>
</dbReference>
<dbReference type="CDD" id="cd17665">
    <property type="entry name" value="DSP_DUSP11"/>
    <property type="match status" value="1"/>
</dbReference>
<dbReference type="PROSITE" id="PS00383">
    <property type="entry name" value="TYR_PHOSPHATASE_1"/>
    <property type="match status" value="1"/>
</dbReference>
<dbReference type="InterPro" id="IPR016130">
    <property type="entry name" value="Tyr_Pase_AS"/>
</dbReference>
<evidence type="ECO:0000256" key="12">
    <source>
        <dbReference type="SAM" id="MobiDB-lite"/>
    </source>
</evidence>
<keyword evidence="3" id="KW-0378">Hydrolase</keyword>
<name>A0AAV7LIY2_PLEWA</name>
<feature type="domain" description="Tyrosine-protein phosphatase" evidence="13">
    <location>
        <begin position="34"/>
        <end position="181"/>
    </location>
</feature>
<comment type="subcellular location">
    <subcellularLocation>
        <location evidence="1">Nucleus</location>
    </subcellularLocation>
</comment>
<comment type="caution">
    <text evidence="15">The sequence shown here is derived from an EMBL/GenBank/DDBJ whole genome shotgun (WGS) entry which is preliminary data.</text>
</comment>
<keyword evidence="16" id="KW-1185">Reference proteome</keyword>
<dbReference type="PROSITE" id="PS50054">
    <property type="entry name" value="TYR_PHOSPHATASE_DUAL"/>
    <property type="match status" value="1"/>
</dbReference>
<dbReference type="AlphaFoldDB" id="A0AAV7LIY2"/>
<keyword evidence="6" id="KW-0539">Nucleus</keyword>
<evidence type="ECO:0000256" key="3">
    <source>
        <dbReference type="ARBA" id="ARBA00022801"/>
    </source>
</evidence>
<dbReference type="InterPro" id="IPR029021">
    <property type="entry name" value="Prot-tyrosine_phosphatase-like"/>
</dbReference>
<organism evidence="15 16">
    <name type="scientific">Pleurodeles waltl</name>
    <name type="common">Iberian ribbed newt</name>
    <dbReference type="NCBI Taxonomy" id="8319"/>
    <lineage>
        <taxon>Eukaryota</taxon>
        <taxon>Metazoa</taxon>
        <taxon>Chordata</taxon>
        <taxon>Craniata</taxon>
        <taxon>Vertebrata</taxon>
        <taxon>Euteleostomi</taxon>
        <taxon>Amphibia</taxon>
        <taxon>Batrachia</taxon>
        <taxon>Caudata</taxon>
        <taxon>Salamandroidea</taxon>
        <taxon>Salamandridae</taxon>
        <taxon>Pleurodelinae</taxon>
        <taxon>Pleurodeles</taxon>
    </lineage>
</organism>
<sequence>MNKLPERWVDYIPIGIRMSGTRFIAFKVPLSGVFDSKLSPKQRFSPVDLVRKVKEQSEELGMIIDLTCTTRYYNPVALPKTMAYSKIYTAGHAIPDAQTIQQFKSIVTQFLSENTGNDKLIGVHCTHGLNRTGYLVCRYLIDLEGMDPNAAIELFNKSRGHSIERQNYILDLQGKPASDDPTQKIARSSVHSEQECVANGNLSSRSSHFQYHNYQAPWSSSWQQRGPPREPSRHSRYDRQNGHDYVPYPRQHRPWHDESWKRPHKWEQAAPTPQHTRLPRHMDYEEPRLPLPPALPSPVKQPREAAAQRPHDSGRKNMTYKHQKHRDT</sequence>
<evidence type="ECO:0000256" key="6">
    <source>
        <dbReference type="ARBA" id="ARBA00023242"/>
    </source>
</evidence>
<gene>
    <name evidence="15" type="ORF">NDU88_004715</name>
</gene>
<keyword evidence="4" id="KW-0694">RNA-binding</keyword>
<comment type="subunit">
    <text evidence="8">Monomer. May interact with SFRS7 and SFRS9/SRP30C.</text>
</comment>
<evidence type="ECO:0000256" key="2">
    <source>
        <dbReference type="ARBA" id="ARBA00008601"/>
    </source>
</evidence>
<dbReference type="SUPFAM" id="SSF52799">
    <property type="entry name" value="(Phosphotyrosine protein) phosphatases II"/>
    <property type="match status" value="1"/>
</dbReference>
<comment type="similarity">
    <text evidence="2">Belongs to the protein-tyrosine phosphatase family. Non-receptor class dual specificity subfamily.</text>
</comment>
<evidence type="ECO:0000259" key="13">
    <source>
        <dbReference type="PROSITE" id="PS50054"/>
    </source>
</evidence>
<feature type="compositionally biased region" description="Basic residues" evidence="12">
    <location>
        <begin position="318"/>
        <end position="328"/>
    </location>
</feature>
<protein>
    <recommendedName>
        <fullName evidence="9">RNA/RNP complex-1-interacting phosphatase</fullName>
    </recommendedName>
    <alternativeName>
        <fullName evidence="10">Dual specificity protein phosphatase 11</fullName>
    </alternativeName>
    <alternativeName>
        <fullName evidence="11">Phosphatase that interacts with RNA/RNP complex 1</fullName>
    </alternativeName>
</protein>
<dbReference type="GO" id="GO:0004651">
    <property type="term" value="F:polynucleotide 5'-phosphatase activity"/>
    <property type="evidence" value="ECO:0007669"/>
    <property type="project" value="TreeGrafter"/>
</dbReference>
<evidence type="ECO:0000256" key="9">
    <source>
        <dbReference type="ARBA" id="ARBA00068666"/>
    </source>
</evidence>
<dbReference type="PANTHER" id="PTHR10367">
    <property type="entry name" value="MRNA-CAPPING ENZYME"/>
    <property type="match status" value="1"/>
</dbReference>
<dbReference type="GO" id="GO:0003723">
    <property type="term" value="F:RNA binding"/>
    <property type="evidence" value="ECO:0007669"/>
    <property type="project" value="UniProtKB-KW"/>
</dbReference>
<dbReference type="InterPro" id="IPR000340">
    <property type="entry name" value="Dual-sp_phosphatase_cat-dom"/>
</dbReference>
<dbReference type="InterPro" id="IPR051029">
    <property type="entry name" value="mRNA_Capping_Enz/RNA_Phosphat"/>
</dbReference>
<evidence type="ECO:0000313" key="16">
    <source>
        <dbReference type="Proteomes" id="UP001066276"/>
    </source>
</evidence>
<dbReference type="InterPro" id="IPR000387">
    <property type="entry name" value="Tyr_Pase_dom"/>
</dbReference>
<feature type="domain" description="Tyrosine specific protein phosphatases" evidence="14">
    <location>
        <begin position="101"/>
        <end position="170"/>
    </location>
</feature>
<dbReference type="Proteomes" id="UP001066276">
    <property type="component" value="Chromosome 11"/>
</dbReference>
<dbReference type="SMART" id="SM00195">
    <property type="entry name" value="DSPc"/>
    <property type="match status" value="1"/>
</dbReference>
<feature type="compositionally biased region" description="Basic and acidic residues" evidence="12">
    <location>
        <begin position="227"/>
        <end position="242"/>
    </location>
</feature>
<evidence type="ECO:0000256" key="10">
    <source>
        <dbReference type="ARBA" id="ARBA00076572"/>
    </source>
</evidence>
<evidence type="ECO:0000256" key="8">
    <source>
        <dbReference type="ARBA" id="ARBA00065987"/>
    </source>
</evidence>
<evidence type="ECO:0000256" key="4">
    <source>
        <dbReference type="ARBA" id="ARBA00022884"/>
    </source>
</evidence>
<proteinExistence type="inferred from homology"/>
<evidence type="ECO:0000256" key="7">
    <source>
        <dbReference type="ARBA" id="ARBA00054725"/>
    </source>
</evidence>
<dbReference type="Gene3D" id="3.90.190.10">
    <property type="entry name" value="Protein tyrosine phosphatase superfamily"/>
    <property type="match status" value="1"/>
</dbReference>
<evidence type="ECO:0000259" key="14">
    <source>
        <dbReference type="PROSITE" id="PS50056"/>
    </source>
</evidence>
<dbReference type="FunFam" id="3.90.190.10:FF:000064">
    <property type="entry name" value="RNA/RNP complex-1-interacting phosphatase homolog"/>
    <property type="match status" value="1"/>
</dbReference>
<evidence type="ECO:0000256" key="5">
    <source>
        <dbReference type="ARBA" id="ARBA00022912"/>
    </source>
</evidence>
<dbReference type="GO" id="GO:0005634">
    <property type="term" value="C:nucleus"/>
    <property type="evidence" value="ECO:0007669"/>
    <property type="project" value="UniProtKB-SubCell"/>
</dbReference>
<dbReference type="PANTHER" id="PTHR10367:SF9">
    <property type="entry name" value="DUAL-SPECIFICITY PHOSPHATASE 11 (RNA_RNP COMPLEX 1-INTERACTING)"/>
    <property type="match status" value="1"/>
</dbReference>
<evidence type="ECO:0000313" key="15">
    <source>
        <dbReference type="EMBL" id="KAJ1091596.1"/>
    </source>
</evidence>
<dbReference type="Pfam" id="PF00782">
    <property type="entry name" value="DSPc"/>
    <property type="match status" value="1"/>
</dbReference>
<dbReference type="GO" id="GO:0004721">
    <property type="term" value="F:phosphoprotein phosphatase activity"/>
    <property type="evidence" value="ECO:0007669"/>
    <property type="project" value="UniProtKB-KW"/>
</dbReference>
<comment type="function">
    <text evidence="7">Possesses RNA 5'-triphosphatase and diphosphatase activities, but displays a poor protein-tyrosine phosphatase activity. In addition, has phosphatase activity with ATP, ADP and O-methylfluorescein phosphate (in vitro). Binds to RNA. May participate in nuclear mRNA metabolism.</text>
</comment>
<dbReference type="EMBL" id="JANPWB010000015">
    <property type="protein sequence ID" value="KAJ1091596.1"/>
    <property type="molecule type" value="Genomic_DNA"/>
</dbReference>
<feature type="compositionally biased region" description="Basic and acidic residues" evidence="12">
    <location>
        <begin position="254"/>
        <end position="267"/>
    </location>
</feature>
<reference evidence="15" key="1">
    <citation type="journal article" date="2022" name="bioRxiv">
        <title>Sequencing and chromosome-scale assembly of the giantPleurodeles waltlgenome.</title>
        <authorList>
            <person name="Brown T."/>
            <person name="Elewa A."/>
            <person name="Iarovenko S."/>
            <person name="Subramanian E."/>
            <person name="Araus A.J."/>
            <person name="Petzold A."/>
            <person name="Susuki M."/>
            <person name="Suzuki K.-i.T."/>
            <person name="Hayashi T."/>
            <person name="Toyoda A."/>
            <person name="Oliveira C."/>
            <person name="Osipova E."/>
            <person name="Leigh N.D."/>
            <person name="Simon A."/>
            <person name="Yun M.H."/>
        </authorList>
    </citation>
    <scope>NUCLEOTIDE SEQUENCE</scope>
    <source>
        <strain evidence="15">20211129_DDA</strain>
        <tissue evidence="15">Liver</tissue>
    </source>
</reference>